<feature type="region of interest" description="Disordered" evidence="1">
    <location>
        <begin position="1"/>
        <end position="24"/>
    </location>
</feature>
<dbReference type="PROSITE" id="PS50181">
    <property type="entry name" value="FBOX"/>
    <property type="match status" value="1"/>
</dbReference>
<dbReference type="InterPro" id="IPR036047">
    <property type="entry name" value="F-box-like_dom_sf"/>
</dbReference>
<dbReference type="InterPro" id="IPR001810">
    <property type="entry name" value="F-box_dom"/>
</dbReference>
<dbReference type="SUPFAM" id="SSF52047">
    <property type="entry name" value="RNI-like"/>
    <property type="match status" value="1"/>
</dbReference>
<sequence length="483" mass="54231">MAGGGDTVAQESKSARCKSPQLGGFRAHVTDTPASFGQDARRPFDGMPIPSRGRSTASGVDRISGLPEGVIHHVLSLLPAHDAVRTSVLARRWRHLWSFAPGLRVTGVKGWRSSDKFVDFVERLLSLRRGGATLEWFEFQLDPSDFDFKFRSYELAEELRGWIGRALGCNVRALRLSLEDINMADFRLGTPPLFSQHLTRLEVDRVRTMYSVLDLSGCPMLVEMKMEYCFIESDEMSSASLKKLTMIECDFRRETWDKRTRISLPSLTSLELTLRSGRAPLLGSMPSLESAIVSLNYGCEDYYKCDEDSYDGSQYYYKSDDDCTSCILLNGLSEATHLQLSSYSDVFVFSQDVKQCPKFTNLKTLVLSDWCFAADLNALICFLQHSPTLEELTLQLSELPECSLEQGNYKLLEPSYVSHHLKVVVIKCEEVDGKVQKILKTLSAYGIPVSILSALASPTARDKKIWDVIIPILKCTMNFVSVM</sequence>
<dbReference type="InterPro" id="IPR053197">
    <property type="entry name" value="F-box_SCFL_complex_component"/>
</dbReference>
<dbReference type="AlphaFoldDB" id="A0A5J9URK3"/>
<dbReference type="PANTHER" id="PTHR34223">
    <property type="entry name" value="OS11G0201299 PROTEIN"/>
    <property type="match status" value="1"/>
</dbReference>
<proteinExistence type="predicted"/>
<organism evidence="3 4">
    <name type="scientific">Eragrostis curvula</name>
    <name type="common">weeping love grass</name>
    <dbReference type="NCBI Taxonomy" id="38414"/>
    <lineage>
        <taxon>Eukaryota</taxon>
        <taxon>Viridiplantae</taxon>
        <taxon>Streptophyta</taxon>
        <taxon>Embryophyta</taxon>
        <taxon>Tracheophyta</taxon>
        <taxon>Spermatophyta</taxon>
        <taxon>Magnoliopsida</taxon>
        <taxon>Liliopsida</taxon>
        <taxon>Poales</taxon>
        <taxon>Poaceae</taxon>
        <taxon>PACMAD clade</taxon>
        <taxon>Chloridoideae</taxon>
        <taxon>Eragrostideae</taxon>
        <taxon>Eragrostidinae</taxon>
        <taxon>Eragrostis</taxon>
    </lineage>
</organism>
<dbReference type="SUPFAM" id="SSF81383">
    <property type="entry name" value="F-box domain"/>
    <property type="match status" value="1"/>
</dbReference>
<evidence type="ECO:0000313" key="3">
    <source>
        <dbReference type="EMBL" id="TVU26393.1"/>
    </source>
</evidence>
<dbReference type="Gene3D" id="3.80.10.10">
    <property type="entry name" value="Ribonuclease Inhibitor"/>
    <property type="match status" value="1"/>
</dbReference>
<dbReference type="InterPro" id="IPR032675">
    <property type="entry name" value="LRR_dom_sf"/>
</dbReference>
<feature type="region of interest" description="Disordered" evidence="1">
    <location>
        <begin position="36"/>
        <end position="58"/>
    </location>
</feature>
<reference evidence="3 4" key="1">
    <citation type="journal article" date="2019" name="Sci. Rep.">
        <title>A high-quality genome of Eragrostis curvula grass provides insights into Poaceae evolution and supports new strategies to enhance forage quality.</title>
        <authorList>
            <person name="Carballo J."/>
            <person name="Santos B.A.C.M."/>
            <person name="Zappacosta D."/>
            <person name="Garbus I."/>
            <person name="Selva J.P."/>
            <person name="Gallo C.A."/>
            <person name="Diaz A."/>
            <person name="Albertini E."/>
            <person name="Caccamo M."/>
            <person name="Echenique V."/>
        </authorList>
    </citation>
    <scope>NUCLEOTIDE SEQUENCE [LARGE SCALE GENOMIC DNA]</scope>
    <source>
        <strain evidence="4">cv. Victoria</strain>
        <tissue evidence="3">Leaf</tissue>
    </source>
</reference>
<name>A0A5J9URK3_9POAL</name>
<protein>
    <recommendedName>
        <fullName evidence="2">F-box domain-containing protein</fullName>
    </recommendedName>
</protein>
<keyword evidence="4" id="KW-1185">Reference proteome</keyword>
<feature type="domain" description="F-box" evidence="2">
    <location>
        <begin position="60"/>
        <end position="96"/>
    </location>
</feature>
<comment type="caution">
    <text evidence="3">The sequence shown here is derived from an EMBL/GenBank/DDBJ whole genome shotgun (WGS) entry which is preliminary data.</text>
</comment>
<dbReference type="Pfam" id="PF00646">
    <property type="entry name" value="F-box"/>
    <property type="match status" value="1"/>
</dbReference>
<evidence type="ECO:0000256" key="1">
    <source>
        <dbReference type="SAM" id="MobiDB-lite"/>
    </source>
</evidence>
<dbReference type="Proteomes" id="UP000324897">
    <property type="component" value="Chromosome 2"/>
</dbReference>
<feature type="non-terminal residue" evidence="3">
    <location>
        <position position="1"/>
    </location>
</feature>
<dbReference type="EMBL" id="RWGY01000013">
    <property type="protein sequence ID" value="TVU26393.1"/>
    <property type="molecule type" value="Genomic_DNA"/>
</dbReference>
<dbReference type="OrthoDB" id="683255at2759"/>
<dbReference type="CDD" id="cd22160">
    <property type="entry name" value="F-box_AtFBL13-like"/>
    <property type="match status" value="1"/>
</dbReference>
<dbReference type="InterPro" id="IPR053781">
    <property type="entry name" value="F-box_AtFBL13-like"/>
</dbReference>
<dbReference type="PANTHER" id="PTHR34223:SF22">
    <property type="entry name" value="OS11G0208300 PROTEIN"/>
    <property type="match status" value="1"/>
</dbReference>
<dbReference type="Gene3D" id="1.20.1280.50">
    <property type="match status" value="1"/>
</dbReference>
<evidence type="ECO:0000259" key="2">
    <source>
        <dbReference type="PROSITE" id="PS50181"/>
    </source>
</evidence>
<gene>
    <name evidence="3" type="ORF">EJB05_28938</name>
</gene>
<accession>A0A5J9URK3</accession>
<evidence type="ECO:0000313" key="4">
    <source>
        <dbReference type="Proteomes" id="UP000324897"/>
    </source>
</evidence>
<dbReference type="Gramene" id="TVU26393">
    <property type="protein sequence ID" value="TVU26393"/>
    <property type="gene ID" value="EJB05_28938"/>
</dbReference>